<evidence type="ECO:0000313" key="1">
    <source>
        <dbReference type="EMBL" id="SER65159.1"/>
    </source>
</evidence>
<protein>
    <submittedName>
        <fullName evidence="1">HD domain-containing protein</fullName>
    </submittedName>
</protein>
<dbReference type="SUPFAM" id="SSF109604">
    <property type="entry name" value="HD-domain/PDEase-like"/>
    <property type="match status" value="1"/>
</dbReference>
<name>A0A1H9QZA1_9PSEU</name>
<dbReference type="STRING" id="155974.SAMN04487818_104479"/>
<organism evidence="1 2">
    <name type="scientific">Actinokineospora terrae</name>
    <dbReference type="NCBI Taxonomy" id="155974"/>
    <lineage>
        <taxon>Bacteria</taxon>
        <taxon>Bacillati</taxon>
        <taxon>Actinomycetota</taxon>
        <taxon>Actinomycetes</taxon>
        <taxon>Pseudonocardiales</taxon>
        <taxon>Pseudonocardiaceae</taxon>
        <taxon>Actinokineospora</taxon>
    </lineage>
</organism>
<gene>
    <name evidence="1" type="ORF">SAMN04487818_104479</name>
</gene>
<dbReference type="EMBL" id="FOGI01000004">
    <property type="protein sequence ID" value="SER65159.1"/>
    <property type="molecule type" value="Genomic_DNA"/>
</dbReference>
<dbReference type="AlphaFoldDB" id="A0A1H9QZA1"/>
<reference evidence="2" key="1">
    <citation type="submission" date="2016-10" db="EMBL/GenBank/DDBJ databases">
        <authorList>
            <person name="Varghese N."/>
            <person name="Submissions S."/>
        </authorList>
    </citation>
    <scope>NUCLEOTIDE SEQUENCE [LARGE SCALE GENOMIC DNA]</scope>
    <source>
        <strain evidence="2">DSM 44260</strain>
    </source>
</reference>
<dbReference type="RefSeq" id="WP_092777061.1">
    <property type="nucleotide sequence ID" value="NZ_FOGI01000004.1"/>
</dbReference>
<sequence>MFSLDDAVRIARAAHGEQLDKSGLPYIEHPLRVMANVATDHERMTAVLHDVVEDTEVTLADLAEAGCPPEVVAAVDAISKRPGESQPDYLTRVAANPIALAVKHADIADNSSPARLAKLDQATRDRLREKYANALDFLSVH</sequence>
<keyword evidence="2" id="KW-1185">Reference proteome</keyword>
<evidence type="ECO:0000313" key="2">
    <source>
        <dbReference type="Proteomes" id="UP000199051"/>
    </source>
</evidence>
<accession>A0A1H9QZA1</accession>
<proteinExistence type="predicted"/>
<dbReference type="Proteomes" id="UP000199051">
    <property type="component" value="Unassembled WGS sequence"/>
</dbReference>
<dbReference type="Gene3D" id="1.10.3210.10">
    <property type="entry name" value="Hypothetical protein af1432"/>
    <property type="match status" value="1"/>
</dbReference>